<dbReference type="EMBL" id="LKEG01000039">
    <property type="protein sequence ID" value="OAJ48531.1"/>
    <property type="molecule type" value="Genomic_DNA"/>
</dbReference>
<dbReference type="SUPFAM" id="SSF47413">
    <property type="entry name" value="lambda repressor-like DNA-binding domains"/>
    <property type="match status" value="1"/>
</dbReference>
<evidence type="ECO:0000313" key="2">
    <source>
        <dbReference type="EMBL" id="OAJ48531.1"/>
    </source>
</evidence>
<dbReference type="Gene3D" id="1.10.260.40">
    <property type="entry name" value="lambda repressor-like DNA-binding domains"/>
    <property type="match status" value="1"/>
</dbReference>
<dbReference type="AlphaFoldDB" id="A0A9X5KVG0"/>
<dbReference type="InterPro" id="IPR001387">
    <property type="entry name" value="Cro/C1-type_HTH"/>
</dbReference>
<reference evidence="2 3" key="1">
    <citation type="submission" date="2015-09" db="EMBL/GenBank/DDBJ databases">
        <title>Genome sequence of Pseudomonas marginalis ICMP 3553.</title>
        <authorList>
            <person name="Visnovsky S."/>
            <person name="Lu A."/>
            <person name="Panda P."/>
            <person name="Pitman A."/>
        </authorList>
    </citation>
    <scope>NUCLEOTIDE SEQUENCE [LARGE SCALE GENOMIC DNA]</scope>
    <source>
        <strain evidence="2 3">ICMP 3553</strain>
    </source>
</reference>
<dbReference type="Pfam" id="PF01381">
    <property type="entry name" value="HTH_3"/>
    <property type="match status" value="1"/>
</dbReference>
<dbReference type="RefSeq" id="WP_064053753.1">
    <property type="nucleotide sequence ID" value="NZ_LKEG01000039.1"/>
</dbReference>
<gene>
    <name evidence="2" type="ORF">AO064_12690</name>
</gene>
<feature type="domain" description="HTH cro/C1-type" evidence="1">
    <location>
        <begin position="8"/>
        <end position="63"/>
    </location>
</feature>
<dbReference type="GO" id="GO:0003677">
    <property type="term" value="F:DNA binding"/>
    <property type="evidence" value="ECO:0007669"/>
    <property type="project" value="InterPro"/>
</dbReference>
<organism evidence="2 3">
    <name type="scientific">Pseudomonas marginalis</name>
    <name type="common">Pseudomonas panacis</name>
    <dbReference type="NCBI Taxonomy" id="298"/>
    <lineage>
        <taxon>Bacteria</taxon>
        <taxon>Pseudomonadati</taxon>
        <taxon>Pseudomonadota</taxon>
        <taxon>Gammaproteobacteria</taxon>
        <taxon>Pseudomonadales</taxon>
        <taxon>Pseudomonadaceae</taxon>
        <taxon>Pseudomonas</taxon>
    </lineage>
</organism>
<name>A0A9X5KVG0_PSEMA</name>
<dbReference type="InterPro" id="IPR010982">
    <property type="entry name" value="Lambda_DNA-bd_dom_sf"/>
</dbReference>
<evidence type="ECO:0000259" key="1">
    <source>
        <dbReference type="PROSITE" id="PS50943"/>
    </source>
</evidence>
<proteinExistence type="predicted"/>
<comment type="caution">
    <text evidence="2">The sequence shown here is derived from an EMBL/GenBank/DDBJ whole genome shotgun (WGS) entry which is preliminary data.</text>
</comment>
<dbReference type="SMART" id="SM00530">
    <property type="entry name" value="HTH_XRE"/>
    <property type="match status" value="1"/>
</dbReference>
<dbReference type="CDD" id="cd00093">
    <property type="entry name" value="HTH_XRE"/>
    <property type="match status" value="1"/>
</dbReference>
<dbReference type="Proteomes" id="UP000077563">
    <property type="component" value="Unassembled WGS sequence"/>
</dbReference>
<protein>
    <submittedName>
        <fullName evidence="2">XRE family transcriptional regulator</fullName>
    </submittedName>
</protein>
<evidence type="ECO:0000313" key="3">
    <source>
        <dbReference type="Proteomes" id="UP000077563"/>
    </source>
</evidence>
<dbReference type="PROSITE" id="PS50943">
    <property type="entry name" value="HTH_CROC1"/>
    <property type="match status" value="1"/>
</dbReference>
<accession>A0A9X5KVG0</accession>
<sequence length="81" mass="9045">MEELGKLIRSLRKTAGLSQSQLAHRHGMSRSTISGVENNTISEVGIRKVEAILEGLGYELTAIPKRRRKTLDELKSVSFHD</sequence>